<protein>
    <submittedName>
        <fullName evidence="2">HPP family protein</fullName>
    </submittedName>
</protein>
<proteinExistence type="predicted"/>
<keyword evidence="3" id="KW-1185">Reference proteome</keyword>
<feature type="transmembrane region" description="Helical" evidence="1">
    <location>
        <begin position="237"/>
        <end position="254"/>
    </location>
</feature>
<accession>A0A1G9T6B6</accession>
<gene>
    <name evidence="2" type="ORF">SAMN05216544_0227</name>
</gene>
<dbReference type="RefSeq" id="WP_074520528.1">
    <property type="nucleotide sequence ID" value="NZ_FNHZ01000001.1"/>
</dbReference>
<sequence>MNRKNLVNYILAVLVITFMVFLSELLGEKEIIFPELAALSVGSLVLAALPWVVDGKRMILYISLSAVCGVLIVLFLPGPLYFQMIVAYALSQVIFLLSRTTMAPMISAIVLPVMLQTRGYVYILAAIGLTSLIVFIRWILVKKGLKLNVVYKPEDSLNKDNIVLALERIIVVSLLMLIFIPKDLKFMLAPPLLVAFTEFTRKGNKALKAPVKAVLLISLCATTGMAFRFILTVKAGLPLTLVAALVASVTFLIMRLMKMYLPPAAAMGVLALLIPEEKLLVYPLQVVVGITCLMLFAKLIDKFRYLFRKK</sequence>
<feature type="transmembrane region" description="Helical" evidence="1">
    <location>
        <begin position="94"/>
        <end position="114"/>
    </location>
</feature>
<feature type="transmembrane region" description="Helical" evidence="1">
    <location>
        <begin position="120"/>
        <end position="140"/>
    </location>
</feature>
<name>A0A1G9T6B6_9FIRM</name>
<dbReference type="OrthoDB" id="3193075at2"/>
<dbReference type="Proteomes" id="UP000187651">
    <property type="component" value="Unassembled WGS sequence"/>
</dbReference>
<keyword evidence="1" id="KW-1133">Transmembrane helix</keyword>
<dbReference type="AlphaFoldDB" id="A0A1G9T6B6"/>
<feature type="transmembrane region" description="Helical" evidence="1">
    <location>
        <begin position="59"/>
        <end position="82"/>
    </location>
</feature>
<organism evidence="2 3">
    <name type="scientific">Lachnospira pectinoschiza</name>
    <dbReference type="NCBI Taxonomy" id="28052"/>
    <lineage>
        <taxon>Bacteria</taxon>
        <taxon>Bacillati</taxon>
        <taxon>Bacillota</taxon>
        <taxon>Clostridia</taxon>
        <taxon>Lachnospirales</taxon>
        <taxon>Lachnospiraceae</taxon>
        <taxon>Lachnospira</taxon>
    </lineage>
</organism>
<feature type="transmembrane region" description="Helical" evidence="1">
    <location>
        <begin position="281"/>
        <end position="300"/>
    </location>
</feature>
<evidence type="ECO:0000256" key="1">
    <source>
        <dbReference type="SAM" id="Phobius"/>
    </source>
</evidence>
<keyword evidence="1" id="KW-0472">Membrane</keyword>
<feature type="transmembrane region" description="Helical" evidence="1">
    <location>
        <begin position="6"/>
        <end position="26"/>
    </location>
</feature>
<dbReference type="EMBL" id="FNHZ01000001">
    <property type="protein sequence ID" value="SDM43172.1"/>
    <property type="molecule type" value="Genomic_DNA"/>
</dbReference>
<reference evidence="3" key="1">
    <citation type="submission" date="2016-10" db="EMBL/GenBank/DDBJ databases">
        <authorList>
            <person name="Varghese N."/>
            <person name="Submissions S."/>
        </authorList>
    </citation>
    <scope>NUCLEOTIDE SEQUENCE [LARGE SCALE GENOMIC DNA]</scope>
    <source>
        <strain evidence="3">M83</strain>
    </source>
</reference>
<evidence type="ECO:0000313" key="2">
    <source>
        <dbReference type="EMBL" id="SDM43172.1"/>
    </source>
</evidence>
<feature type="transmembrane region" description="Helical" evidence="1">
    <location>
        <begin position="161"/>
        <end position="180"/>
    </location>
</feature>
<keyword evidence="1" id="KW-0812">Transmembrane</keyword>
<evidence type="ECO:0000313" key="3">
    <source>
        <dbReference type="Proteomes" id="UP000187651"/>
    </source>
</evidence>
<feature type="transmembrane region" description="Helical" evidence="1">
    <location>
        <begin position="33"/>
        <end position="53"/>
    </location>
</feature>